<dbReference type="EMBL" id="PJCG01000052">
    <property type="protein sequence ID" value="PKI19607.1"/>
    <property type="molecule type" value="Genomic_DNA"/>
</dbReference>
<reference evidence="1 2" key="1">
    <citation type="submission" date="2017-12" db="EMBL/GenBank/DDBJ databases">
        <title>Isolation and characterization of an aerobic denitrifying Pseudomonas monteilii CY06 from aquaculture ponds.</title>
        <authorList>
            <person name="Ma Q."/>
            <person name="Cai Y."/>
            <person name="He Z."/>
        </authorList>
    </citation>
    <scope>NUCLEOTIDE SEQUENCE [LARGE SCALE GENOMIC DNA]</scope>
    <source>
        <strain evidence="1 2">CY06</strain>
    </source>
</reference>
<name>A0A2N1IMX8_9PSED</name>
<proteinExistence type="predicted"/>
<dbReference type="AlphaFoldDB" id="A0A2N1IMX8"/>
<comment type="caution">
    <text evidence="1">The sequence shown here is derived from an EMBL/GenBank/DDBJ whole genome shotgun (WGS) entry which is preliminary data.</text>
</comment>
<evidence type="ECO:0000313" key="2">
    <source>
        <dbReference type="Proteomes" id="UP000233399"/>
    </source>
</evidence>
<evidence type="ECO:0000313" key="1">
    <source>
        <dbReference type="EMBL" id="PKI19607.1"/>
    </source>
</evidence>
<dbReference type="Proteomes" id="UP000233399">
    <property type="component" value="Unassembled WGS sequence"/>
</dbReference>
<accession>A0A2N1IMX8</accession>
<organism evidence="1 2">
    <name type="scientific">Pseudomonas monteilii</name>
    <dbReference type="NCBI Taxonomy" id="76759"/>
    <lineage>
        <taxon>Bacteria</taxon>
        <taxon>Pseudomonadati</taxon>
        <taxon>Pseudomonadota</taxon>
        <taxon>Gammaproteobacteria</taxon>
        <taxon>Pseudomonadales</taxon>
        <taxon>Pseudomonadaceae</taxon>
        <taxon>Pseudomonas</taxon>
    </lineage>
</organism>
<sequence length="163" mass="18490">MLNGGLIPMPERFALSRQEAMLGRGKARLLRSGDFLTAEAFAVFTHQHPTLAYLDLRAWKQSGNIFSLTHENVEYFPPYAFDPAFDYRPFSPLTAILSKLAPSKHEWAIALWFSSSNSYLGGRVPKDVMAGLRCRCSAQPETRCTARYRVKRLALFSPAYNKR</sequence>
<gene>
    <name evidence="1" type="ORF">CXB65_21335</name>
</gene>
<protein>
    <submittedName>
        <fullName evidence="1">Uncharacterized protein</fullName>
    </submittedName>
</protein>